<comment type="similarity">
    <text evidence="1">Belongs to the LTO1 family.</text>
</comment>
<reference evidence="3 4" key="1">
    <citation type="submission" date="2017-08" db="EMBL/GenBank/DDBJ databases">
        <title>Acidophilic green algal genome provides insights into adaptation to an acidic environment.</title>
        <authorList>
            <person name="Hirooka S."/>
            <person name="Hirose Y."/>
            <person name="Kanesaki Y."/>
            <person name="Higuchi S."/>
            <person name="Fujiwara T."/>
            <person name="Onuma R."/>
            <person name="Era A."/>
            <person name="Ohbayashi R."/>
            <person name="Uzuka A."/>
            <person name="Nozaki H."/>
            <person name="Yoshikawa H."/>
            <person name="Miyagishima S.Y."/>
        </authorList>
    </citation>
    <scope>NUCLEOTIDE SEQUENCE [LARGE SCALE GENOMIC DNA]</scope>
    <source>
        <strain evidence="3 4">NIES-2499</strain>
    </source>
</reference>
<evidence type="ECO:0000256" key="1">
    <source>
        <dbReference type="ARBA" id="ARBA00038090"/>
    </source>
</evidence>
<dbReference type="InterPro" id="IPR019191">
    <property type="entry name" value="Essential_protein_Yae1_N"/>
</dbReference>
<dbReference type="AlphaFoldDB" id="A0A250WWF6"/>
<name>A0A250WWF6_9CHLO</name>
<dbReference type="InterPro" id="IPR052436">
    <property type="entry name" value="LTO1_adapter"/>
</dbReference>
<dbReference type="Proteomes" id="UP000232323">
    <property type="component" value="Unassembled WGS sequence"/>
</dbReference>
<protein>
    <recommendedName>
        <fullName evidence="2">Essential protein Yae1 N-terminal domain-containing protein</fullName>
    </recommendedName>
</protein>
<dbReference type="OrthoDB" id="48036at2759"/>
<keyword evidence="4" id="KW-1185">Reference proteome</keyword>
<evidence type="ECO:0000313" key="3">
    <source>
        <dbReference type="EMBL" id="GAX75125.1"/>
    </source>
</evidence>
<comment type="caution">
    <text evidence="3">The sequence shown here is derived from an EMBL/GenBank/DDBJ whole genome shotgun (WGS) entry which is preliminary data.</text>
</comment>
<evidence type="ECO:0000259" key="2">
    <source>
        <dbReference type="Pfam" id="PF09811"/>
    </source>
</evidence>
<feature type="domain" description="Essential protein Yae1 N-terminal" evidence="2">
    <location>
        <begin position="25"/>
        <end position="60"/>
    </location>
</feature>
<gene>
    <name evidence="3" type="ORF">CEUSTIGMA_g2569.t1</name>
</gene>
<dbReference type="PANTHER" id="PTHR28532:SF1">
    <property type="entry name" value="ORAL CANCER OVEREXPRESSED 1"/>
    <property type="match status" value="1"/>
</dbReference>
<dbReference type="Pfam" id="PF09811">
    <property type="entry name" value="Yae1_N"/>
    <property type="match status" value="1"/>
</dbReference>
<accession>A0A250WWF6</accession>
<dbReference type="PANTHER" id="PTHR28532">
    <property type="entry name" value="GEO13458P1"/>
    <property type="match status" value="1"/>
</dbReference>
<dbReference type="EMBL" id="BEGY01000010">
    <property type="protein sequence ID" value="GAX75125.1"/>
    <property type="molecule type" value="Genomic_DNA"/>
</dbReference>
<dbReference type="STRING" id="1157962.A0A250WWF6"/>
<sequence length="149" mass="16767">MDSKDDLFSDVHEIEQKLIAAGQGEGYRDGLTVGIMEGREIGVQKGYEIGLEVGFYSGCVKIWRKLQMRDPTFISDRALRGLVNLEELLATLNFENPQDERLQDLLEKIQGRFKAVASMIGCLQDYFPNESQGLTQHGNTQHTPSSLNF</sequence>
<proteinExistence type="inferred from homology"/>
<evidence type="ECO:0000313" key="4">
    <source>
        <dbReference type="Proteomes" id="UP000232323"/>
    </source>
</evidence>
<organism evidence="3 4">
    <name type="scientific">Chlamydomonas eustigma</name>
    <dbReference type="NCBI Taxonomy" id="1157962"/>
    <lineage>
        <taxon>Eukaryota</taxon>
        <taxon>Viridiplantae</taxon>
        <taxon>Chlorophyta</taxon>
        <taxon>core chlorophytes</taxon>
        <taxon>Chlorophyceae</taxon>
        <taxon>CS clade</taxon>
        <taxon>Chlamydomonadales</taxon>
        <taxon>Chlamydomonadaceae</taxon>
        <taxon>Chlamydomonas</taxon>
    </lineage>
</organism>